<dbReference type="SUPFAM" id="SSF103473">
    <property type="entry name" value="MFS general substrate transporter"/>
    <property type="match status" value="1"/>
</dbReference>
<feature type="transmembrane region" description="Helical" evidence="7">
    <location>
        <begin position="264"/>
        <end position="282"/>
    </location>
</feature>
<organism evidence="9 10">
    <name type="scientific">Kitasatospora viridis</name>
    <dbReference type="NCBI Taxonomy" id="281105"/>
    <lineage>
        <taxon>Bacteria</taxon>
        <taxon>Bacillati</taxon>
        <taxon>Actinomycetota</taxon>
        <taxon>Actinomycetes</taxon>
        <taxon>Kitasatosporales</taxon>
        <taxon>Streptomycetaceae</taxon>
        <taxon>Kitasatospora</taxon>
    </lineage>
</organism>
<protein>
    <submittedName>
        <fullName evidence="9">Putative MFS family arabinose efflux permease</fullName>
    </submittedName>
</protein>
<feature type="transmembrane region" description="Helical" evidence="7">
    <location>
        <begin position="63"/>
        <end position="84"/>
    </location>
</feature>
<evidence type="ECO:0000259" key="8">
    <source>
        <dbReference type="PROSITE" id="PS50850"/>
    </source>
</evidence>
<dbReference type="AlphaFoldDB" id="A0A561UIL6"/>
<evidence type="ECO:0000313" key="9">
    <source>
        <dbReference type="EMBL" id="TWF99222.1"/>
    </source>
</evidence>
<gene>
    <name evidence="9" type="ORF">FHX73_113063</name>
</gene>
<dbReference type="PANTHER" id="PTHR23517">
    <property type="entry name" value="RESISTANCE PROTEIN MDTM, PUTATIVE-RELATED-RELATED"/>
    <property type="match status" value="1"/>
</dbReference>
<reference evidence="9 10" key="1">
    <citation type="submission" date="2019-06" db="EMBL/GenBank/DDBJ databases">
        <title>Sequencing the genomes of 1000 actinobacteria strains.</title>
        <authorList>
            <person name="Klenk H.-P."/>
        </authorList>
    </citation>
    <scope>NUCLEOTIDE SEQUENCE [LARGE SCALE GENOMIC DNA]</scope>
    <source>
        <strain evidence="9 10">DSM 44826</strain>
    </source>
</reference>
<dbReference type="InterPro" id="IPR050171">
    <property type="entry name" value="MFS_Transporters"/>
</dbReference>
<evidence type="ECO:0000256" key="7">
    <source>
        <dbReference type="SAM" id="Phobius"/>
    </source>
</evidence>
<dbReference type="InterPro" id="IPR020846">
    <property type="entry name" value="MFS_dom"/>
</dbReference>
<dbReference type="CDD" id="cd17329">
    <property type="entry name" value="MFS_MdtH_MDR_like"/>
    <property type="match status" value="1"/>
</dbReference>
<keyword evidence="10" id="KW-1185">Reference proteome</keyword>
<evidence type="ECO:0000256" key="5">
    <source>
        <dbReference type="ARBA" id="ARBA00022989"/>
    </source>
</evidence>
<feature type="transmembrane region" description="Helical" evidence="7">
    <location>
        <begin position="153"/>
        <end position="172"/>
    </location>
</feature>
<evidence type="ECO:0000256" key="2">
    <source>
        <dbReference type="ARBA" id="ARBA00022448"/>
    </source>
</evidence>
<evidence type="ECO:0000313" key="10">
    <source>
        <dbReference type="Proteomes" id="UP000317940"/>
    </source>
</evidence>
<dbReference type="InterPro" id="IPR005829">
    <property type="entry name" value="Sugar_transporter_CS"/>
</dbReference>
<keyword evidence="6 7" id="KW-0472">Membrane</keyword>
<name>A0A561UIL6_9ACTN</name>
<feature type="transmembrane region" description="Helical" evidence="7">
    <location>
        <begin position="104"/>
        <end position="125"/>
    </location>
</feature>
<dbReference type="GO" id="GO:0005886">
    <property type="term" value="C:plasma membrane"/>
    <property type="evidence" value="ECO:0007669"/>
    <property type="project" value="UniProtKB-SubCell"/>
</dbReference>
<feature type="domain" description="Major facilitator superfamily (MFS) profile" evidence="8">
    <location>
        <begin position="26"/>
        <end position="410"/>
    </location>
</feature>
<keyword evidence="4 7" id="KW-0812">Transmembrane</keyword>
<evidence type="ECO:0000256" key="4">
    <source>
        <dbReference type="ARBA" id="ARBA00022692"/>
    </source>
</evidence>
<feature type="transmembrane region" description="Helical" evidence="7">
    <location>
        <begin position="28"/>
        <end position="51"/>
    </location>
</feature>
<feature type="transmembrane region" description="Helical" evidence="7">
    <location>
        <begin position="178"/>
        <end position="196"/>
    </location>
</feature>
<dbReference type="InterPro" id="IPR011701">
    <property type="entry name" value="MFS"/>
</dbReference>
<dbReference type="InterPro" id="IPR036259">
    <property type="entry name" value="MFS_trans_sf"/>
</dbReference>
<keyword evidence="2" id="KW-0813">Transport</keyword>
<evidence type="ECO:0000256" key="1">
    <source>
        <dbReference type="ARBA" id="ARBA00004651"/>
    </source>
</evidence>
<evidence type="ECO:0000256" key="3">
    <source>
        <dbReference type="ARBA" id="ARBA00022475"/>
    </source>
</evidence>
<dbReference type="Gene3D" id="1.20.1250.20">
    <property type="entry name" value="MFS general substrate transporter like domains"/>
    <property type="match status" value="1"/>
</dbReference>
<accession>A0A561UIL6</accession>
<evidence type="ECO:0000256" key="6">
    <source>
        <dbReference type="ARBA" id="ARBA00023136"/>
    </source>
</evidence>
<dbReference type="RefSeq" id="WP_145905522.1">
    <property type="nucleotide sequence ID" value="NZ_BAAAMZ010000015.1"/>
</dbReference>
<dbReference type="PANTHER" id="PTHR23517:SF2">
    <property type="entry name" value="MULTIDRUG RESISTANCE PROTEIN MDTH"/>
    <property type="match status" value="1"/>
</dbReference>
<dbReference type="PROSITE" id="PS00216">
    <property type="entry name" value="SUGAR_TRANSPORT_1"/>
    <property type="match status" value="1"/>
</dbReference>
<comment type="subcellular location">
    <subcellularLocation>
        <location evidence="1">Cell membrane</location>
        <topology evidence="1">Multi-pass membrane protein</topology>
    </subcellularLocation>
</comment>
<dbReference type="Pfam" id="PF07690">
    <property type="entry name" value="MFS_1"/>
    <property type="match status" value="1"/>
</dbReference>
<keyword evidence="3" id="KW-1003">Cell membrane</keyword>
<dbReference type="GO" id="GO:0022857">
    <property type="term" value="F:transmembrane transporter activity"/>
    <property type="evidence" value="ECO:0007669"/>
    <property type="project" value="InterPro"/>
</dbReference>
<proteinExistence type="predicted"/>
<comment type="caution">
    <text evidence="9">The sequence shown here is derived from an EMBL/GenBank/DDBJ whole genome shotgun (WGS) entry which is preliminary data.</text>
</comment>
<dbReference type="EMBL" id="VIWT01000001">
    <property type="protein sequence ID" value="TWF99222.1"/>
    <property type="molecule type" value="Genomic_DNA"/>
</dbReference>
<dbReference type="Proteomes" id="UP000317940">
    <property type="component" value="Unassembled WGS sequence"/>
</dbReference>
<dbReference type="PROSITE" id="PS50850">
    <property type="entry name" value="MFS"/>
    <property type="match status" value="1"/>
</dbReference>
<keyword evidence="5 7" id="KW-1133">Transmembrane helix</keyword>
<feature type="transmembrane region" description="Helical" evidence="7">
    <location>
        <begin position="227"/>
        <end position="244"/>
    </location>
</feature>
<sequence>MPAAVAQLPVRFRAAATESLGGLPSAFWWLWTSTLVNKLGGFVVTFMALYLTAVRGYSTGYAGLVASLYGLGSAVASLTGGVLADRIGRRPTILVAQTMTALSTAALGFSRGQLVIAAVAFLTGLSANASRPAISAVIADVVPAADRVRAFSINYWAINIGFGVSAAVAGLIAVHGYLLLFLADAATTLLCALVVFTKVPESRPTAPRPDERAAAPRVGLGTVFRDGRFIALVSMTFLFAMVMQQGSTTLAMVMGQAKLSATQYGLVIGLNGFLIVLLQIPVTRMIQGRDRAKLLMTGALLAGWGAALTAFAGRSVLFFALTVAIWTVGEIIQMPSNMSLVAELSPTHARGRYQGVSSLAWSSAACLGPALGGLLLEHVGADSVWGGCALLGTVSGIGYLLVARRVADAAAARIPEGLPARTAAEATVA</sequence>
<feature type="transmembrane region" description="Helical" evidence="7">
    <location>
        <begin position="384"/>
        <end position="403"/>
    </location>
</feature>
<dbReference type="OrthoDB" id="5379144at2"/>